<dbReference type="Pfam" id="PF19276">
    <property type="entry name" value="HD_assoc_2"/>
    <property type="match status" value="1"/>
</dbReference>
<dbReference type="EMBL" id="JACIHP010000005">
    <property type="protein sequence ID" value="MBB4492615.1"/>
    <property type="molecule type" value="Genomic_DNA"/>
</dbReference>
<dbReference type="InterPro" id="IPR045509">
    <property type="entry name" value="HD_assoc_2"/>
</dbReference>
<dbReference type="RefSeq" id="WP_183229452.1">
    <property type="nucleotide sequence ID" value="NZ_JACIGS010000005.1"/>
</dbReference>
<dbReference type="Proteomes" id="UP000534590">
    <property type="component" value="Unassembled WGS sequence"/>
</dbReference>
<dbReference type="SUPFAM" id="SSF109604">
    <property type="entry name" value="HD-domain/PDEase-like"/>
    <property type="match status" value="1"/>
</dbReference>
<proteinExistence type="predicted"/>
<gene>
    <name evidence="2" type="ORF">GGE40_004460</name>
</gene>
<accession>A0ABR6JCM3</accession>
<name>A0ABR6JCM3_AGRRD</name>
<dbReference type="Gene3D" id="1.10.3210.10">
    <property type="entry name" value="Hypothetical protein af1432"/>
    <property type="match status" value="1"/>
</dbReference>
<dbReference type="PANTHER" id="PTHR11373">
    <property type="entry name" value="DEOXYNUCLEOSIDE TRIPHOSPHATE TRIPHOSPHOHYDROLASE"/>
    <property type="match status" value="1"/>
</dbReference>
<evidence type="ECO:0000259" key="1">
    <source>
        <dbReference type="Pfam" id="PF19276"/>
    </source>
</evidence>
<dbReference type="InterPro" id="IPR050135">
    <property type="entry name" value="dGTPase-like"/>
</dbReference>
<dbReference type="PANTHER" id="PTHR11373:SF4">
    <property type="entry name" value="DEOXYNUCLEOSIDE TRIPHOSPHATE TRIPHOSPHOHYDROLASE SAMHD1"/>
    <property type="match status" value="1"/>
</dbReference>
<feature type="domain" description="HD-associated" evidence="1">
    <location>
        <begin position="332"/>
        <end position="501"/>
    </location>
</feature>
<evidence type="ECO:0000313" key="2">
    <source>
        <dbReference type="EMBL" id="MBB4492615.1"/>
    </source>
</evidence>
<evidence type="ECO:0000313" key="3">
    <source>
        <dbReference type="Proteomes" id="UP000534590"/>
    </source>
</evidence>
<comment type="caution">
    <text evidence="2">The sequence shown here is derived from an EMBL/GenBank/DDBJ whole genome shotgun (WGS) entry which is preliminary data.</text>
</comment>
<organism evidence="2 3">
    <name type="scientific">Agrobacterium radiobacter</name>
    <dbReference type="NCBI Taxonomy" id="362"/>
    <lineage>
        <taxon>Bacteria</taxon>
        <taxon>Pseudomonadati</taxon>
        <taxon>Pseudomonadota</taxon>
        <taxon>Alphaproteobacteria</taxon>
        <taxon>Hyphomicrobiales</taxon>
        <taxon>Rhizobiaceae</taxon>
        <taxon>Rhizobium/Agrobacterium group</taxon>
        <taxon>Agrobacterium</taxon>
        <taxon>Agrobacterium tumefaciens complex</taxon>
    </lineage>
</organism>
<reference evidence="2 3" key="1">
    <citation type="submission" date="2020-08" db="EMBL/GenBank/DDBJ databases">
        <title>Genomic Encyclopedia of Type Strains, Phase IV (KMG-V): Genome sequencing to study the core and pangenomes of soil and plant-associated prokaryotes.</title>
        <authorList>
            <person name="Whitman W."/>
        </authorList>
    </citation>
    <scope>NUCLEOTIDE SEQUENCE [LARGE SCALE GENOMIC DNA]</scope>
    <source>
        <strain evidence="2 3">SEMIA 461</strain>
    </source>
</reference>
<protein>
    <submittedName>
        <fullName evidence="2">HD superfamily phosphohydrolase</fullName>
    </submittedName>
</protein>
<sequence length="511" mass="56163">MDATVNSTFSSCISRLLMSARTVSVLPDRDYAVSLAEDFVISTRPIQRLRSLRQMGLAYHAHPLAEHTRFSHSIGTCYWASELFEALTSNQNENSAANRSAIEQLRAILGETVSLELLIKMFALIHDIALLPLGHTLRFQIEHTHTASTFRDGLRLCLAQIFEAIDNDRQSGSLNSHERDVLKQHLALAEAVAHAPKLLRGHKLMEPLDGTLGIGDAEIHKALTALTFVYDLVHGVYSADLIDVCCRDLGAVGAPWVFPESLAHAGAISVAQAGTPAFPTNEPSSIASVFRYGIDCRMGAGRGRSNLLDLISVHRSRLELAQKGFYAVRKCIADAMLEKAIRDQNTQSIGSLESLLGMGDDDLLLHVAEQGNDQGRSLISRIRNGTLYEVAFMVDTSRPEALEKFAAFAETSSGKTELEAMIVQGAGISENGVVVSILPSKMQGKSATTLVRLVDDEWLPLNEVSARTGLFPEMSSFELQYQQLRYGIVLIKPEDRDKVKEVRRYCEECLG</sequence>
<keyword evidence="3" id="KW-1185">Reference proteome</keyword>